<dbReference type="PANTHER" id="PTHR33116:SF78">
    <property type="entry name" value="OS12G0587133 PROTEIN"/>
    <property type="match status" value="1"/>
</dbReference>
<feature type="domain" description="Reverse transcriptase" evidence="1">
    <location>
        <begin position="563"/>
        <end position="673"/>
    </location>
</feature>
<dbReference type="AlphaFoldDB" id="A0A8T3AJI8"/>
<dbReference type="Pfam" id="PF00078">
    <property type="entry name" value="RVT_1"/>
    <property type="match status" value="1"/>
</dbReference>
<gene>
    <name evidence="2" type="ORF">KFK09_022729</name>
</gene>
<name>A0A8T3AJI8_DENNO</name>
<dbReference type="Proteomes" id="UP000829196">
    <property type="component" value="Unassembled WGS sequence"/>
</dbReference>
<dbReference type="SUPFAM" id="SSF56219">
    <property type="entry name" value="DNase I-like"/>
    <property type="match status" value="1"/>
</dbReference>
<evidence type="ECO:0000313" key="2">
    <source>
        <dbReference type="EMBL" id="KAI0496413.1"/>
    </source>
</evidence>
<sequence>MGASKQTVVKENETIKKENAIMLEKPVEDSVMKEINEVNSNKSGFKTGNILCKSNKFEVLSSLREEGEIVVNEAEGSALDNLLENPTTEGVMEIAVDVNQLEDQFSLEEEGSNKVRRKGSKQLKGLGPIKLNMRSRKMEGARKSKASLYAREFIRENDMFFLGLVESKISVVDKKTVSSLVGKGWDYCHVPSEGLSGGILVIWRQDLANFSMLGNSSQLLIGDLNIINKGTWRIATIYGSKDVYRRRRLWEDLEQFMTVYFPMVLGGDFNCLLSKEEKKGGRNFVFGLGPREMKSFITCNDLHEVACIGPKYTWCNNKRGADRILEKLDRCLVNANAFNSSHRLLVKHLTRLASDHCPIMLRLLNFIPPIKKILKFEEVWTSIPASVAVVNNSWNKNTRGDPSQILNLKLKRSLRDLYYWSKAKFKALNVQKEELKTEVHRLQELEAESGFLSEEDQWFLRAKMEELNIILAQLSTWWRQRAKLKWMVDGDSNSKFFQAYGSARRNSNYIHKIKNVQGEMIEDQKEIEDVIYRYFGNKWEERCCNLEGWPATMSSLNEEDRRMIDKEFTFDELEMVIKELKKNIAPGQDVDMEQAYDSMGWTALVKIFDYFGFPIKLANLVVECIIDPKFSIIINGSFSRMIEAKSGFRQGCPLSPFLFVMCAQLLSNAFHQKGNSIGVGIFSNGPKFIIDKAMSMLGVWGNKLISLAGRITLANSILLSYPSFHSSHSMVPKQTLYEVDKLCRKFIWNKNDGSAGMHYVSWELMCKPRSCGGLRINYCSKKAGPLRARLAWRYNQFKDSLLHKVMFPKYGAIMKESSVAGKYSSTWKLLCNCCKYLKPIIRWSVSNGNDIKTYEDNWILDKSLLLWPTFVNPNNEGNLTVNCFISDGNWNVEKLRRFFGEDLINLIISIKIRNEMNNDQLELIHLFSSKTITALAAEALLDDKTEQFYWNWFRRTKLCPKIEICMFMKVKVFQLLILSWYDVSMDNIPPYFIKLLKKESDDCIGEREIYILKLELQWEDIYKKSYLKLNPYIDDEERSHPLTFRVGAYIMQVPSFGSSPSQLSSSLCFKCCGHEQLDVSVQLKLGTDQLGHLDREKQ</sequence>
<reference evidence="2" key="1">
    <citation type="journal article" date="2022" name="Front. Genet.">
        <title>Chromosome-Scale Assembly of the Dendrobium nobile Genome Provides Insights Into the Molecular Mechanism of the Biosynthesis of the Medicinal Active Ingredient of Dendrobium.</title>
        <authorList>
            <person name="Xu Q."/>
            <person name="Niu S.-C."/>
            <person name="Li K.-L."/>
            <person name="Zheng P.-J."/>
            <person name="Zhang X.-J."/>
            <person name="Jia Y."/>
            <person name="Liu Y."/>
            <person name="Niu Y.-X."/>
            <person name="Yu L.-H."/>
            <person name="Chen D.-F."/>
            <person name="Zhang G.-Q."/>
        </authorList>
    </citation>
    <scope>NUCLEOTIDE SEQUENCE</scope>
    <source>
        <tissue evidence="2">Leaf</tissue>
    </source>
</reference>
<dbReference type="EMBL" id="JAGYWB010000016">
    <property type="protein sequence ID" value="KAI0496413.1"/>
    <property type="molecule type" value="Genomic_DNA"/>
</dbReference>
<dbReference type="Gene3D" id="3.60.10.10">
    <property type="entry name" value="Endonuclease/exonuclease/phosphatase"/>
    <property type="match status" value="1"/>
</dbReference>
<proteinExistence type="predicted"/>
<accession>A0A8T3AJI8</accession>
<protein>
    <recommendedName>
        <fullName evidence="1">Reverse transcriptase domain-containing protein</fullName>
    </recommendedName>
</protein>
<evidence type="ECO:0000313" key="3">
    <source>
        <dbReference type="Proteomes" id="UP000829196"/>
    </source>
</evidence>
<keyword evidence="3" id="KW-1185">Reference proteome</keyword>
<dbReference type="PANTHER" id="PTHR33116">
    <property type="entry name" value="REVERSE TRANSCRIPTASE ZINC-BINDING DOMAIN-CONTAINING PROTEIN-RELATED-RELATED"/>
    <property type="match status" value="1"/>
</dbReference>
<evidence type="ECO:0000259" key="1">
    <source>
        <dbReference type="Pfam" id="PF00078"/>
    </source>
</evidence>
<organism evidence="2 3">
    <name type="scientific">Dendrobium nobile</name>
    <name type="common">Orchid</name>
    <dbReference type="NCBI Taxonomy" id="94219"/>
    <lineage>
        <taxon>Eukaryota</taxon>
        <taxon>Viridiplantae</taxon>
        <taxon>Streptophyta</taxon>
        <taxon>Embryophyta</taxon>
        <taxon>Tracheophyta</taxon>
        <taxon>Spermatophyta</taxon>
        <taxon>Magnoliopsida</taxon>
        <taxon>Liliopsida</taxon>
        <taxon>Asparagales</taxon>
        <taxon>Orchidaceae</taxon>
        <taxon>Epidendroideae</taxon>
        <taxon>Malaxideae</taxon>
        <taxon>Dendrobiinae</taxon>
        <taxon>Dendrobium</taxon>
    </lineage>
</organism>
<dbReference type="InterPro" id="IPR000477">
    <property type="entry name" value="RT_dom"/>
</dbReference>
<comment type="caution">
    <text evidence="2">The sequence shown here is derived from an EMBL/GenBank/DDBJ whole genome shotgun (WGS) entry which is preliminary data.</text>
</comment>
<dbReference type="InterPro" id="IPR036691">
    <property type="entry name" value="Endo/exonu/phosph_ase_sf"/>
</dbReference>
<dbReference type="OrthoDB" id="786644at2759"/>